<dbReference type="Proteomes" id="UP000675881">
    <property type="component" value="Chromosome 6"/>
</dbReference>
<evidence type="ECO:0000313" key="2">
    <source>
        <dbReference type="Proteomes" id="UP000675881"/>
    </source>
</evidence>
<keyword evidence="2" id="KW-1185">Reference proteome</keyword>
<proteinExistence type="predicted"/>
<dbReference type="AlphaFoldDB" id="A0A7R8HAW0"/>
<protein>
    <submittedName>
        <fullName evidence="1">(salmon louse) hypothetical protein</fullName>
    </submittedName>
</protein>
<name>A0A7R8HAW0_LEPSM</name>
<dbReference type="EMBL" id="HG994585">
    <property type="protein sequence ID" value="CAF2981384.1"/>
    <property type="molecule type" value="Genomic_DNA"/>
</dbReference>
<organism evidence="1 2">
    <name type="scientific">Lepeophtheirus salmonis</name>
    <name type="common">Salmon louse</name>
    <name type="synonym">Caligus salmonis</name>
    <dbReference type="NCBI Taxonomy" id="72036"/>
    <lineage>
        <taxon>Eukaryota</taxon>
        <taxon>Metazoa</taxon>
        <taxon>Ecdysozoa</taxon>
        <taxon>Arthropoda</taxon>
        <taxon>Crustacea</taxon>
        <taxon>Multicrustacea</taxon>
        <taxon>Hexanauplia</taxon>
        <taxon>Copepoda</taxon>
        <taxon>Siphonostomatoida</taxon>
        <taxon>Caligidae</taxon>
        <taxon>Lepeophtheirus</taxon>
    </lineage>
</organism>
<accession>A0A7R8HAW0</accession>
<reference evidence="1" key="1">
    <citation type="submission" date="2021-02" db="EMBL/GenBank/DDBJ databases">
        <authorList>
            <person name="Bekaert M."/>
        </authorList>
    </citation>
    <scope>NUCLEOTIDE SEQUENCE</scope>
    <source>
        <strain evidence="1">IoA-00</strain>
    </source>
</reference>
<evidence type="ECO:0000313" key="1">
    <source>
        <dbReference type="EMBL" id="CAF2981384.1"/>
    </source>
</evidence>
<gene>
    <name evidence="1" type="ORF">LSAA_11094</name>
</gene>
<sequence length="99" mass="11323">MISSMALQVIEETPLLLANIQTEAYKLQYHSKNGLISKAVEAKLSREESSSIVEEPVDDDAIDFWKAISYTTARRENFSLFLASINNYLQGELNEYFRN</sequence>